<dbReference type="EMBL" id="CM026432">
    <property type="protein sequence ID" value="KAG0556055.1"/>
    <property type="molecule type" value="Genomic_DNA"/>
</dbReference>
<evidence type="ECO:0000313" key="4">
    <source>
        <dbReference type="Proteomes" id="UP000822688"/>
    </source>
</evidence>
<evidence type="ECO:0000256" key="1">
    <source>
        <dbReference type="SAM" id="MobiDB-lite"/>
    </source>
</evidence>
<dbReference type="InterPro" id="IPR029058">
    <property type="entry name" value="AB_hydrolase_fold"/>
</dbReference>
<dbReference type="Pfam" id="PF01764">
    <property type="entry name" value="Lipase_3"/>
    <property type="match status" value="1"/>
</dbReference>
<dbReference type="AlphaFoldDB" id="A0A8T0GBG0"/>
<gene>
    <name evidence="3" type="ORF">KC19_11G022100</name>
</gene>
<dbReference type="InterPro" id="IPR044819">
    <property type="entry name" value="OBL-like"/>
</dbReference>
<sequence>MATEAVTMPESKAPTDNGPKTEDLSVTPTFMLAKPKERGDTFSSFLNHGHPLRVDATFPKDIHKQTWQQKVSMIVVKILWRIYPLLKLVGFIFEWTLNFLVLNHGPFHILFNLLFFRWSKIVIPQSDADNYLSCVGQLDPRNELYVDTSKKGKAESTRTDELVFPDENVGSRKTADVCVMAAKLAYENEAVVKRVVEQSWNMHFVKFFDCWNDYQHMNNTQAFIAMDKPTDANAVVLAFRGTEGFNAYDWSTDFDFSWVKFPDLGSVHLGFLEALGLATREDPSSFTKLRNRALEAKKHRRRADRMGASSGLAEHIIQNRGKSLAYDDINTQLSTILDENPKAKLFVTGHSLGGALASLYAIWLHYAGNTEIASRIGAVYTFGGPRIGDEDVKNYGNQVLAGKLFRVVYCNDLVPRIPFDNQIMAFKHFGICAYFNSVYDGLTLQEEPNPNFFGVARLITMHLNALWEVFQGLIFITLQHGHEYTETTFSILVRAVGLLLPGVASHSPTNYVNSVRLGPFPLRERIKGDIADISQEIYLMQDNVKDIIVAVYEEFLTVLGLKSPKRKQP</sequence>
<dbReference type="GO" id="GO:0004806">
    <property type="term" value="F:triacylglycerol lipase activity"/>
    <property type="evidence" value="ECO:0007669"/>
    <property type="project" value="InterPro"/>
</dbReference>
<dbReference type="PANTHER" id="PTHR46086">
    <property type="entry name" value="ALPHA/BETA-HYDROLASES SUPERFAMILY PROTEIN"/>
    <property type="match status" value="1"/>
</dbReference>
<proteinExistence type="predicted"/>
<dbReference type="SUPFAM" id="SSF53474">
    <property type="entry name" value="alpha/beta-Hydrolases"/>
    <property type="match status" value="1"/>
</dbReference>
<reference evidence="3 4" key="1">
    <citation type="submission" date="2020-06" db="EMBL/GenBank/DDBJ databases">
        <title>WGS assembly of Ceratodon purpureus strain R40.</title>
        <authorList>
            <person name="Carey S.B."/>
            <person name="Jenkins J."/>
            <person name="Shu S."/>
            <person name="Lovell J.T."/>
            <person name="Sreedasyam A."/>
            <person name="Maumus F."/>
            <person name="Tiley G.P."/>
            <person name="Fernandez-Pozo N."/>
            <person name="Barry K."/>
            <person name="Chen C."/>
            <person name="Wang M."/>
            <person name="Lipzen A."/>
            <person name="Daum C."/>
            <person name="Saski C.A."/>
            <person name="Payton A.C."/>
            <person name="Mcbreen J.C."/>
            <person name="Conrad R.E."/>
            <person name="Kollar L.M."/>
            <person name="Olsson S."/>
            <person name="Huttunen S."/>
            <person name="Landis J.B."/>
            <person name="Wickett N.J."/>
            <person name="Johnson M.G."/>
            <person name="Rensing S.A."/>
            <person name="Grimwood J."/>
            <person name="Schmutz J."/>
            <person name="Mcdaniel S.F."/>
        </authorList>
    </citation>
    <scope>NUCLEOTIDE SEQUENCE [LARGE SCALE GENOMIC DNA]</scope>
    <source>
        <strain evidence="3 4">R40</strain>
    </source>
</reference>
<feature type="domain" description="Fungal lipase-type" evidence="2">
    <location>
        <begin position="236"/>
        <end position="420"/>
    </location>
</feature>
<protein>
    <recommendedName>
        <fullName evidence="2">Fungal lipase-type domain-containing protein</fullName>
    </recommendedName>
</protein>
<feature type="region of interest" description="Disordered" evidence="1">
    <location>
        <begin position="1"/>
        <end position="24"/>
    </location>
</feature>
<dbReference type="PANTHER" id="PTHR46086:SF3">
    <property type="entry name" value="TRIACYLGLYCEROL LIPASE OBL1"/>
    <property type="match status" value="1"/>
</dbReference>
<organism evidence="3 4">
    <name type="scientific">Ceratodon purpureus</name>
    <name type="common">Fire moss</name>
    <name type="synonym">Dicranum purpureum</name>
    <dbReference type="NCBI Taxonomy" id="3225"/>
    <lineage>
        <taxon>Eukaryota</taxon>
        <taxon>Viridiplantae</taxon>
        <taxon>Streptophyta</taxon>
        <taxon>Embryophyta</taxon>
        <taxon>Bryophyta</taxon>
        <taxon>Bryophytina</taxon>
        <taxon>Bryopsida</taxon>
        <taxon>Dicranidae</taxon>
        <taxon>Pseudoditrichales</taxon>
        <taxon>Ditrichaceae</taxon>
        <taxon>Ceratodon</taxon>
    </lineage>
</organism>
<dbReference type="CDD" id="cd00519">
    <property type="entry name" value="Lipase_3"/>
    <property type="match status" value="1"/>
</dbReference>
<dbReference type="Gene3D" id="3.40.50.1820">
    <property type="entry name" value="alpha/beta hydrolase"/>
    <property type="match status" value="1"/>
</dbReference>
<keyword evidence="4" id="KW-1185">Reference proteome</keyword>
<dbReference type="GO" id="GO:0006629">
    <property type="term" value="P:lipid metabolic process"/>
    <property type="evidence" value="ECO:0007669"/>
    <property type="project" value="InterPro"/>
</dbReference>
<dbReference type="Proteomes" id="UP000822688">
    <property type="component" value="Chromosome 11"/>
</dbReference>
<name>A0A8T0GBG0_CERPU</name>
<accession>A0A8T0GBG0</accession>
<evidence type="ECO:0000259" key="2">
    <source>
        <dbReference type="Pfam" id="PF01764"/>
    </source>
</evidence>
<dbReference type="InterPro" id="IPR002921">
    <property type="entry name" value="Fungal_lipase-type"/>
</dbReference>
<evidence type="ECO:0000313" key="3">
    <source>
        <dbReference type="EMBL" id="KAG0556055.1"/>
    </source>
</evidence>
<comment type="caution">
    <text evidence="3">The sequence shown here is derived from an EMBL/GenBank/DDBJ whole genome shotgun (WGS) entry which is preliminary data.</text>
</comment>